<dbReference type="Proteomes" id="UP000829069">
    <property type="component" value="Chromosome"/>
</dbReference>
<evidence type="ECO:0008006" key="3">
    <source>
        <dbReference type="Google" id="ProtNLM"/>
    </source>
</evidence>
<keyword evidence="2" id="KW-1185">Reference proteome</keyword>
<dbReference type="EMBL" id="CP093326">
    <property type="protein sequence ID" value="UNK45532.1"/>
    <property type="molecule type" value="Genomic_DNA"/>
</dbReference>
<name>A0ABY3W7R6_9MICC</name>
<organism evidence="1 2">
    <name type="scientific">Arthrobacter sulfonylureivorans</name>
    <dbReference type="NCBI Taxonomy" id="2486855"/>
    <lineage>
        <taxon>Bacteria</taxon>
        <taxon>Bacillati</taxon>
        <taxon>Actinomycetota</taxon>
        <taxon>Actinomycetes</taxon>
        <taxon>Micrococcales</taxon>
        <taxon>Micrococcaceae</taxon>
        <taxon>Arthrobacter</taxon>
    </lineage>
</organism>
<accession>A0ABY3W7R6</accession>
<reference evidence="1 2" key="1">
    <citation type="submission" date="2022-03" db="EMBL/GenBank/DDBJ databases">
        <title>Isotopic signatures of nitrous oxide derived from detoxification processes.</title>
        <authorList>
            <person name="Behrendt U."/>
            <person name="Buchen C."/>
            <person name="Well R."/>
            <person name="Ulrich A."/>
            <person name="Rohe L."/>
            <person name="Kolb S."/>
            <person name="Schloter M."/>
            <person name="Horn M.A."/>
            <person name="Augustin J."/>
        </authorList>
    </citation>
    <scope>NUCLEOTIDE SEQUENCE [LARGE SCALE GENOMIC DNA]</scope>
    <source>
        <strain evidence="1 2">S4-C24</strain>
    </source>
</reference>
<evidence type="ECO:0000313" key="2">
    <source>
        <dbReference type="Proteomes" id="UP000829069"/>
    </source>
</evidence>
<gene>
    <name evidence="1" type="ORF">MNQ99_16685</name>
</gene>
<proteinExistence type="predicted"/>
<protein>
    <recommendedName>
        <fullName evidence="3">RES domain-containing protein</fullName>
    </recommendedName>
</protein>
<dbReference type="RefSeq" id="WP_241913729.1">
    <property type="nucleotide sequence ID" value="NZ_CP093326.1"/>
</dbReference>
<sequence>MFEYKLTPHLSVSFQRYRYPDHGIVYATPASLGTLPFCAGSEGLTVPSPDGEAIWIGLLTRMVSSEPLLVGMLATRADGQRLDAVGGGAAEGTTPLAWLRVPEMRQLLGISHHDDGWWALAREAPLVGAPSCVSVTLLSRPERPRHAAAVVLPIQLTDPAAFESICHTRVPPLRQDSTYGS</sequence>
<evidence type="ECO:0000313" key="1">
    <source>
        <dbReference type="EMBL" id="UNK45532.1"/>
    </source>
</evidence>